<comment type="caution">
    <text evidence="2">The sequence shown here is derived from an EMBL/GenBank/DDBJ whole genome shotgun (WGS) entry which is preliminary data.</text>
</comment>
<gene>
    <name evidence="2" type="ORF">PanWU01x14_112210</name>
</gene>
<keyword evidence="1" id="KW-0812">Transmembrane</keyword>
<evidence type="ECO:0000313" key="3">
    <source>
        <dbReference type="Proteomes" id="UP000237105"/>
    </source>
</evidence>
<organism evidence="2 3">
    <name type="scientific">Parasponia andersonii</name>
    <name type="common">Sponia andersonii</name>
    <dbReference type="NCBI Taxonomy" id="3476"/>
    <lineage>
        <taxon>Eukaryota</taxon>
        <taxon>Viridiplantae</taxon>
        <taxon>Streptophyta</taxon>
        <taxon>Embryophyta</taxon>
        <taxon>Tracheophyta</taxon>
        <taxon>Spermatophyta</taxon>
        <taxon>Magnoliopsida</taxon>
        <taxon>eudicotyledons</taxon>
        <taxon>Gunneridae</taxon>
        <taxon>Pentapetalae</taxon>
        <taxon>rosids</taxon>
        <taxon>fabids</taxon>
        <taxon>Rosales</taxon>
        <taxon>Cannabaceae</taxon>
        <taxon>Parasponia</taxon>
    </lineage>
</organism>
<dbReference type="AlphaFoldDB" id="A0A2P5CY74"/>
<reference evidence="3" key="1">
    <citation type="submission" date="2016-06" db="EMBL/GenBank/DDBJ databases">
        <title>Parallel loss of symbiosis genes in relatives of nitrogen-fixing non-legume Parasponia.</title>
        <authorList>
            <person name="Van Velzen R."/>
            <person name="Holmer R."/>
            <person name="Bu F."/>
            <person name="Rutten L."/>
            <person name="Van Zeijl A."/>
            <person name="Liu W."/>
            <person name="Santuari L."/>
            <person name="Cao Q."/>
            <person name="Sharma T."/>
            <person name="Shen D."/>
            <person name="Roswanjaya Y."/>
            <person name="Wardhani T."/>
            <person name="Kalhor M.S."/>
            <person name="Jansen J."/>
            <person name="Van den Hoogen J."/>
            <person name="Gungor B."/>
            <person name="Hartog M."/>
            <person name="Hontelez J."/>
            <person name="Verver J."/>
            <person name="Yang W.-C."/>
            <person name="Schijlen E."/>
            <person name="Repin R."/>
            <person name="Schilthuizen M."/>
            <person name="Schranz E."/>
            <person name="Heidstra R."/>
            <person name="Miyata K."/>
            <person name="Fedorova E."/>
            <person name="Kohlen W."/>
            <person name="Bisseling T."/>
            <person name="Smit S."/>
            <person name="Geurts R."/>
        </authorList>
    </citation>
    <scope>NUCLEOTIDE SEQUENCE [LARGE SCALE GENOMIC DNA]</scope>
    <source>
        <strain evidence="3">cv. WU1-14</strain>
    </source>
</reference>
<sequence length="121" mass="14089">MFVMTHNKYLTLVRNFPSKSIKKCKKNTWNCKILSSLSLFFPQFLLSSLSLSLSLYLPYFFFTWPSCSLFIRQQSDFHMLNSIQNLTALIDIGKLTIVLFSVLLFSSTKLRNRAKFKGKIC</sequence>
<feature type="transmembrane region" description="Helical" evidence="1">
    <location>
        <begin position="39"/>
        <end position="62"/>
    </location>
</feature>
<keyword evidence="1" id="KW-0472">Membrane</keyword>
<keyword evidence="1" id="KW-1133">Transmembrane helix</keyword>
<protein>
    <recommendedName>
        <fullName evidence="4">Transmembrane protein</fullName>
    </recommendedName>
</protein>
<keyword evidence="3" id="KW-1185">Reference proteome</keyword>
<evidence type="ECO:0000313" key="2">
    <source>
        <dbReference type="EMBL" id="PON65994.1"/>
    </source>
</evidence>
<name>A0A2P5CY74_PARAD</name>
<evidence type="ECO:0008006" key="4">
    <source>
        <dbReference type="Google" id="ProtNLM"/>
    </source>
</evidence>
<feature type="transmembrane region" description="Helical" evidence="1">
    <location>
        <begin position="82"/>
        <end position="105"/>
    </location>
</feature>
<proteinExistence type="predicted"/>
<evidence type="ECO:0000256" key="1">
    <source>
        <dbReference type="SAM" id="Phobius"/>
    </source>
</evidence>
<dbReference type="Proteomes" id="UP000237105">
    <property type="component" value="Unassembled WGS sequence"/>
</dbReference>
<accession>A0A2P5CY74</accession>
<dbReference type="EMBL" id="JXTB01000083">
    <property type="protein sequence ID" value="PON65994.1"/>
    <property type="molecule type" value="Genomic_DNA"/>
</dbReference>